<evidence type="ECO:0000256" key="1">
    <source>
        <dbReference type="ARBA" id="ARBA00022553"/>
    </source>
</evidence>
<feature type="compositionally biased region" description="Pro residues" evidence="2">
    <location>
        <begin position="10"/>
        <end position="22"/>
    </location>
</feature>
<dbReference type="PANTHER" id="PTHR31941:SF1">
    <property type="entry name" value="CYTOSKELETAL SIGNALING PROTEIN SLM1"/>
    <property type="match status" value="1"/>
</dbReference>
<feature type="region of interest" description="Disordered" evidence="2">
    <location>
        <begin position="1"/>
        <end position="67"/>
    </location>
</feature>
<dbReference type="Proteomes" id="UP000469890">
    <property type="component" value="Unassembled WGS sequence"/>
</dbReference>
<organism evidence="5 6">
    <name type="scientific">Mucor circinelloides f. lusitanicus</name>
    <name type="common">Mucor racemosus var. lusitanicus</name>
    <dbReference type="NCBI Taxonomy" id="29924"/>
    <lineage>
        <taxon>Eukaryota</taxon>
        <taxon>Fungi</taxon>
        <taxon>Fungi incertae sedis</taxon>
        <taxon>Mucoromycota</taxon>
        <taxon>Mucoromycotina</taxon>
        <taxon>Mucoromycetes</taxon>
        <taxon>Mucorales</taxon>
        <taxon>Mucorineae</taxon>
        <taxon>Mucoraceae</taxon>
        <taxon>Mucor</taxon>
    </lineage>
</organism>
<accession>A0A8H4EVT9</accession>
<dbReference type="AlphaFoldDB" id="A0A8H4EVT9"/>
<evidence type="ECO:0000313" key="5">
    <source>
        <dbReference type="EMBL" id="KAF1796021.1"/>
    </source>
</evidence>
<evidence type="ECO:0000256" key="2">
    <source>
        <dbReference type="SAM" id="MobiDB-lite"/>
    </source>
</evidence>
<feature type="compositionally biased region" description="Polar residues" evidence="2">
    <location>
        <begin position="57"/>
        <end position="67"/>
    </location>
</feature>
<keyword evidence="1" id="KW-0597">Phosphoprotein</keyword>
<comment type="caution">
    <text evidence="5">The sequence shown here is derived from an EMBL/GenBank/DDBJ whole genome shotgun (WGS) entry which is preliminary data.</text>
</comment>
<reference evidence="5 6" key="1">
    <citation type="submission" date="2019-09" db="EMBL/GenBank/DDBJ databases">
        <authorList>
            <consortium name="DOE Joint Genome Institute"/>
            <person name="Mondo S.J."/>
            <person name="Navarro-Mendoza M.I."/>
            <person name="Perez-Arques C."/>
            <person name="Panchal S."/>
            <person name="Nicolas F.E."/>
            <person name="Ganguly P."/>
            <person name="Pangilinan J."/>
            <person name="Grigoriev I."/>
            <person name="Heitman J."/>
            <person name="Sanya K."/>
            <person name="Garre V."/>
        </authorList>
    </citation>
    <scope>NUCLEOTIDE SEQUENCE [LARGE SCALE GENOMIC DNA]</scope>
    <source>
        <strain evidence="5 6">MU402</strain>
    </source>
</reference>
<evidence type="ECO:0000259" key="3">
    <source>
        <dbReference type="Pfam" id="PF20399"/>
    </source>
</evidence>
<feature type="region of interest" description="Disordered" evidence="2">
    <location>
        <begin position="749"/>
        <end position="846"/>
    </location>
</feature>
<dbReference type="SUPFAM" id="SSF50729">
    <property type="entry name" value="PH domain-like"/>
    <property type="match status" value="1"/>
</dbReference>
<dbReference type="Gene3D" id="2.30.29.30">
    <property type="entry name" value="Pleckstrin-homology domain (PH domain)/Phosphotyrosine-binding domain (PTB)"/>
    <property type="match status" value="1"/>
</dbReference>
<feature type="domain" description="SLM1/RGC1-like PH" evidence="3">
    <location>
        <begin position="430"/>
        <end position="497"/>
    </location>
</feature>
<feature type="region of interest" description="Disordered" evidence="2">
    <location>
        <begin position="104"/>
        <end position="123"/>
    </location>
</feature>
<dbReference type="InterPro" id="IPR011993">
    <property type="entry name" value="PH-like_dom_sf"/>
</dbReference>
<protein>
    <recommendedName>
        <fullName evidence="7">PH domain-containing protein</fullName>
    </recommendedName>
</protein>
<feature type="region of interest" description="Disordered" evidence="2">
    <location>
        <begin position="597"/>
        <end position="688"/>
    </location>
</feature>
<dbReference type="Pfam" id="PF20399">
    <property type="entry name" value="PH_20"/>
    <property type="match status" value="1"/>
</dbReference>
<dbReference type="InterPro" id="IPR046869">
    <property type="entry name" value="SLM1/RGC1-like_PH"/>
</dbReference>
<feature type="compositionally biased region" description="Low complexity" evidence="2">
    <location>
        <begin position="157"/>
        <end position="171"/>
    </location>
</feature>
<proteinExistence type="predicted"/>
<evidence type="ECO:0000259" key="4">
    <source>
        <dbReference type="Pfam" id="PF20400"/>
    </source>
</evidence>
<feature type="compositionally biased region" description="Low complexity" evidence="2">
    <location>
        <begin position="108"/>
        <end position="123"/>
    </location>
</feature>
<gene>
    <name evidence="5" type="ORF">FB192DRAFT_1407070</name>
</gene>
<feature type="compositionally biased region" description="Low complexity" evidence="2">
    <location>
        <begin position="639"/>
        <end position="656"/>
    </location>
</feature>
<name>A0A8H4EVT9_MUCCL</name>
<feature type="region of interest" description="Disordered" evidence="2">
    <location>
        <begin position="717"/>
        <end position="736"/>
    </location>
</feature>
<evidence type="ECO:0008006" key="7">
    <source>
        <dbReference type="Google" id="ProtNLM"/>
    </source>
</evidence>
<dbReference type="EMBL" id="JAAECE010000015">
    <property type="protein sequence ID" value="KAF1796021.1"/>
    <property type="molecule type" value="Genomic_DNA"/>
</dbReference>
<feature type="region of interest" description="Disordered" evidence="2">
    <location>
        <begin position="136"/>
        <end position="171"/>
    </location>
</feature>
<dbReference type="InterPro" id="IPR046868">
    <property type="entry name" value="BAR_4"/>
</dbReference>
<dbReference type="Pfam" id="PF20400">
    <property type="entry name" value="BAR_4"/>
    <property type="match status" value="1"/>
</dbReference>
<sequence length="846" mass="93644">MADVLLSPASSPPTSPSPLPPRRPNKSRLRTLSTMADHTSTHSSSNQSVHSLSPSSETSPLHSESLVKSNYRSRFTEHFDDSNKQRPTDTLKASKSLTTIASTKLDRSSSFSSGGSSSSDFLSLDPQQRMQLTFSTSTPLQLPHPPRKYGSNGSVLTTTTTSHHPTPNNTSLNRADFIISRLETWHQCLKSVTSWVEQVAKISLTNSRGFSQKAYPHVDLRLLPVDSANASIHTIQAGFKALTMQIAAEQQAFSKCLERDHLPALFKLRRQVKDRVQQLKNDPALVLDELLRRAEVTRSKMTHLNRCCKQADKVGAGQQVEMDPWVANLLVLRQLKREVDEENRLRLLMLPIQKETAEFEQQVLEQIKPTLRYCYEVLAPPGSSSKSEAATPFESTIMPQPTSWNQFVQENKTNFVSETYPTKDYLKINYPNKFHPLVMTLLKGKMHRKKKLAGKQSFIERNYVLSQGGYLHQFRLDDNKVTPEKTLFIPNTIIVPSINLSQLDTVLTEYAGDTSNTFEICKPASGGLLMHKNNKDKISVFRTTSREELVTWCRLLMHIASGVGLSALDEHLVQRHTTSSSTTTSSLDALEQHPTNTHKMGRITGTSQQQHMDSTSTRKMSVGGGGGGSSTITTNTAFVSAVSSSASPSPARSLRSVKTEESFNEPAAYNKSCTTPPPPTTTSFNMSTTTPLSDVIVEEELYSTDAESFVTAIHHMDNDDDEHPYYHSNEEDEEEDDAHALMDYFSRQPTSSSAVAVDHEEEDDDDAASIASNSTAKGGHGSNNNATTTNHQQRSPSIYSTSDAQSSLYFSSTSAPPSPMSDSSSIVSMPEFELLPQATHIQQQQQ</sequence>
<feature type="compositionally biased region" description="Polar residues" evidence="2">
    <location>
        <begin position="782"/>
        <end position="810"/>
    </location>
</feature>
<feature type="domain" description="SLM1/RGC1-like BAR-like" evidence="4">
    <location>
        <begin position="230"/>
        <end position="411"/>
    </location>
</feature>
<feature type="compositionally biased region" description="Low complexity" evidence="2">
    <location>
        <begin position="41"/>
        <end position="56"/>
    </location>
</feature>
<feature type="compositionally biased region" description="Low complexity" evidence="2">
    <location>
        <begin position="811"/>
        <end position="830"/>
    </location>
</feature>
<feature type="compositionally biased region" description="Polar residues" evidence="2">
    <location>
        <begin position="597"/>
        <end position="619"/>
    </location>
</feature>
<evidence type="ECO:0000313" key="6">
    <source>
        <dbReference type="Proteomes" id="UP000469890"/>
    </source>
</evidence>
<dbReference type="PANTHER" id="PTHR31941">
    <property type="entry name" value="CYTOSKELETAL SIGNALING PROTEIN SLM1"/>
    <property type="match status" value="1"/>
</dbReference>